<dbReference type="EMBL" id="DXBY01000206">
    <property type="protein sequence ID" value="HIZ36478.1"/>
    <property type="molecule type" value="Genomic_DNA"/>
</dbReference>
<sequence>MLILLPPSEGKTAPARGRPVDLASLSRPDLTAARTRVLDTLAEVSARPDAPHLLGVGTSLADEVARNTALTRAHAAPAAQVYTGVLYAAAGLAELTGTARRRANTSIRIVSALWGVLSPADKIPAYRLSMGTSLPGIGPLARYWSNALGSDLTPNVVGTDVIIDCRSAAYVAAWKPPAGTAWLTVRVVAVNNGERTVVAHHAKHTRGVLTHHLLTRPGSPPRTIGAVVAAARELIGPVLREAHHLPATKGPDTLELVLA</sequence>
<dbReference type="GO" id="GO:0033194">
    <property type="term" value="P:response to hydroperoxide"/>
    <property type="evidence" value="ECO:0007669"/>
    <property type="project" value="TreeGrafter"/>
</dbReference>
<dbReference type="AlphaFoldDB" id="A0A9D2EET3"/>
<accession>A0A9D2EET3</accession>
<protein>
    <submittedName>
        <fullName evidence="1">Peroxide stress protein YaaA</fullName>
    </submittedName>
</protein>
<dbReference type="GO" id="GO:0005829">
    <property type="term" value="C:cytosol"/>
    <property type="evidence" value="ECO:0007669"/>
    <property type="project" value="TreeGrafter"/>
</dbReference>
<organism evidence="1 2">
    <name type="scientific">Candidatus Ruania gallistercoris</name>
    <dbReference type="NCBI Taxonomy" id="2838746"/>
    <lineage>
        <taxon>Bacteria</taxon>
        <taxon>Bacillati</taxon>
        <taxon>Actinomycetota</taxon>
        <taxon>Actinomycetes</taxon>
        <taxon>Micrococcales</taxon>
        <taxon>Ruaniaceae</taxon>
        <taxon>Ruania</taxon>
    </lineage>
</organism>
<dbReference type="PANTHER" id="PTHR30283:SF4">
    <property type="entry name" value="PEROXIDE STRESS RESISTANCE PROTEIN YAAA"/>
    <property type="match status" value="1"/>
</dbReference>
<reference evidence="1" key="2">
    <citation type="submission" date="2021-04" db="EMBL/GenBank/DDBJ databases">
        <authorList>
            <person name="Gilroy R."/>
        </authorList>
    </citation>
    <scope>NUCLEOTIDE SEQUENCE</scope>
    <source>
        <strain evidence="1">ChiGjej4B4-7305</strain>
    </source>
</reference>
<gene>
    <name evidence="1" type="ORF">H9815_11925</name>
</gene>
<evidence type="ECO:0000313" key="1">
    <source>
        <dbReference type="EMBL" id="HIZ36478.1"/>
    </source>
</evidence>
<dbReference type="InterPro" id="IPR005583">
    <property type="entry name" value="YaaA"/>
</dbReference>
<name>A0A9D2EET3_9MICO</name>
<dbReference type="Proteomes" id="UP000824037">
    <property type="component" value="Unassembled WGS sequence"/>
</dbReference>
<dbReference type="Pfam" id="PF03883">
    <property type="entry name" value="H2O2_YaaD"/>
    <property type="match status" value="1"/>
</dbReference>
<proteinExistence type="predicted"/>
<evidence type="ECO:0000313" key="2">
    <source>
        <dbReference type="Proteomes" id="UP000824037"/>
    </source>
</evidence>
<comment type="caution">
    <text evidence="1">The sequence shown here is derived from an EMBL/GenBank/DDBJ whole genome shotgun (WGS) entry which is preliminary data.</text>
</comment>
<reference evidence="1" key="1">
    <citation type="journal article" date="2021" name="PeerJ">
        <title>Extensive microbial diversity within the chicken gut microbiome revealed by metagenomics and culture.</title>
        <authorList>
            <person name="Gilroy R."/>
            <person name="Ravi A."/>
            <person name="Getino M."/>
            <person name="Pursley I."/>
            <person name="Horton D.L."/>
            <person name="Alikhan N.F."/>
            <person name="Baker D."/>
            <person name="Gharbi K."/>
            <person name="Hall N."/>
            <person name="Watson M."/>
            <person name="Adriaenssens E.M."/>
            <person name="Foster-Nyarko E."/>
            <person name="Jarju S."/>
            <person name="Secka A."/>
            <person name="Antonio M."/>
            <person name="Oren A."/>
            <person name="Chaudhuri R.R."/>
            <person name="La Ragione R."/>
            <person name="Hildebrand F."/>
            <person name="Pallen M.J."/>
        </authorList>
    </citation>
    <scope>NUCLEOTIDE SEQUENCE</scope>
    <source>
        <strain evidence="1">ChiGjej4B4-7305</strain>
    </source>
</reference>
<dbReference type="PANTHER" id="PTHR30283">
    <property type="entry name" value="PEROXIDE STRESS RESPONSE PROTEIN YAAA"/>
    <property type="match status" value="1"/>
</dbReference>